<dbReference type="InterPro" id="IPR037359">
    <property type="entry name" value="NST/OST"/>
</dbReference>
<evidence type="ECO:0000313" key="5">
    <source>
        <dbReference type="Proteomes" id="UP001447842"/>
    </source>
</evidence>
<evidence type="ECO:0000256" key="2">
    <source>
        <dbReference type="ARBA" id="ARBA00023180"/>
    </source>
</evidence>
<keyword evidence="5" id="KW-1185">Reference proteome</keyword>
<dbReference type="EMBL" id="CP147920">
    <property type="protein sequence ID" value="XAU14824.1"/>
    <property type="molecule type" value="Genomic_DNA"/>
</dbReference>
<gene>
    <name evidence="4" type="ORF">WCY31_11340</name>
</gene>
<reference evidence="4 5" key="1">
    <citation type="submission" date="2024-03" db="EMBL/GenBank/DDBJ databases">
        <title>Sulfurimonas sp. HSL3-1.</title>
        <authorList>
            <person name="Wang S."/>
        </authorList>
    </citation>
    <scope>NUCLEOTIDE SEQUENCE [LARGE SCALE GENOMIC DNA]</scope>
    <source>
        <strain evidence="4 5">HSL3-1</strain>
    </source>
</reference>
<organism evidence="4 5">
    <name type="scientific">Sulfurimonas diazotrophicus</name>
    <dbReference type="NCBI Taxonomy" id="3131939"/>
    <lineage>
        <taxon>Bacteria</taxon>
        <taxon>Pseudomonadati</taxon>
        <taxon>Campylobacterota</taxon>
        <taxon>Epsilonproteobacteria</taxon>
        <taxon>Campylobacterales</taxon>
        <taxon>Sulfurimonadaceae</taxon>
        <taxon>Sulfurimonas</taxon>
    </lineage>
</organism>
<dbReference type="PANTHER" id="PTHR10605:SF56">
    <property type="entry name" value="BIFUNCTIONAL HEPARAN SULFATE N-DEACETYLASE_N-SULFOTRANSFERASE"/>
    <property type="match status" value="1"/>
</dbReference>
<sequence>MRENLPNLIIGGVFKAGTTSLFSYLSAHQKIAISSKKELGYFVPLQFDQGLPPLEEYTKYFTHIETPNDFAYILEASPGYLYGGQKVARMMQKVLGEFKVIFILREPKSRLYSFYEYLKSNYVHAYASRLKQDQITFINEMTYESYCRASLDYYRSGKNNIENDYFLSGIKYGLYYRFLKEWFEVLDSKNIKIVFLENMEEYPKETMLEICEWLNIPSGFYESYEYKVQNKTQFAKWEWLHKMALTINRQLEPFFRKNLYIKDFLKKVYFSLNKKETHQETLGFETSTEVSDLFNEENLLLKNFLEKQKYSHSNFPQWLKESGQ</sequence>
<proteinExistence type="predicted"/>
<name>A0ABZ3H928_9BACT</name>
<protein>
    <submittedName>
        <fullName evidence="4">Sulfotransferase domain-containing protein</fullName>
    </submittedName>
</protein>
<evidence type="ECO:0000259" key="3">
    <source>
        <dbReference type="Pfam" id="PF00685"/>
    </source>
</evidence>
<evidence type="ECO:0000313" key="4">
    <source>
        <dbReference type="EMBL" id="XAU14824.1"/>
    </source>
</evidence>
<dbReference type="Gene3D" id="3.40.50.300">
    <property type="entry name" value="P-loop containing nucleotide triphosphate hydrolases"/>
    <property type="match status" value="1"/>
</dbReference>
<dbReference type="SUPFAM" id="SSF52540">
    <property type="entry name" value="P-loop containing nucleoside triphosphate hydrolases"/>
    <property type="match status" value="1"/>
</dbReference>
<keyword evidence="1" id="KW-0808">Transferase</keyword>
<dbReference type="RefSeq" id="WP_345972457.1">
    <property type="nucleotide sequence ID" value="NZ_CP147920.1"/>
</dbReference>
<dbReference type="InterPro" id="IPR000863">
    <property type="entry name" value="Sulfotransferase_dom"/>
</dbReference>
<keyword evidence="2" id="KW-0325">Glycoprotein</keyword>
<evidence type="ECO:0000256" key="1">
    <source>
        <dbReference type="ARBA" id="ARBA00022679"/>
    </source>
</evidence>
<dbReference type="Pfam" id="PF00685">
    <property type="entry name" value="Sulfotransfer_1"/>
    <property type="match status" value="1"/>
</dbReference>
<dbReference type="InterPro" id="IPR027417">
    <property type="entry name" value="P-loop_NTPase"/>
</dbReference>
<accession>A0ABZ3H928</accession>
<feature type="domain" description="Sulfotransferase" evidence="3">
    <location>
        <begin position="93"/>
        <end position="259"/>
    </location>
</feature>
<dbReference type="PANTHER" id="PTHR10605">
    <property type="entry name" value="HEPARAN SULFATE SULFOTRANSFERASE"/>
    <property type="match status" value="1"/>
</dbReference>
<dbReference type="Proteomes" id="UP001447842">
    <property type="component" value="Chromosome"/>
</dbReference>